<gene>
    <name evidence="2" type="ORF">K469DRAFT_693453</name>
</gene>
<accession>A0A6A6DRP1</accession>
<sequence length="125" mass="13665">MKAPLTYSMLAAASLLSSVALVHALGDEDFGPLLHLSQYPESVRSRDKFNPSTKYIPPGPIPESDFQIITFFDSDKCHGGGSQGAIVVKANEFSDTFWSVNPPEDTGMSHFVRLGEEWSLVFDNG</sequence>
<dbReference type="Proteomes" id="UP000800200">
    <property type="component" value="Unassembled WGS sequence"/>
</dbReference>
<evidence type="ECO:0000313" key="2">
    <source>
        <dbReference type="EMBL" id="KAF2180306.1"/>
    </source>
</evidence>
<reference evidence="2" key="1">
    <citation type="journal article" date="2020" name="Stud. Mycol.">
        <title>101 Dothideomycetes genomes: a test case for predicting lifestyles and emergence of pathogens.</title>
        <authorList>
            <person name="Haridas S."/>
            <person name="Albert R."/>
            <person name="Binder M."/>
            <person name="Bloem J."/>
            <person name="Labutti K."/>
            <person name="Salamov A."/>
            <person name="Andreopoulos B."/>
            <person name="Baker S."/>
            <person name="Barry K."/>
            <person name="Bills G."/>
            <person name="Bluhm B."/>
            <person name="Cannon C."/>
            <person name="Castanera R."/>
            <person name="Culley D."/>
            <person name="Daum C."/>
            <person name="Ezra D."/>
            <person name="Gonzalez J."/>
            <person name="Henrissat B."/>
            <person name="Kuo A."/>
            <person name="Liang C."/>
            <person name="Lipzen A."/>
            <person name="Lutzoni F."/>
            <person name="Magnuson J."/>
            <person name="Mondo S."/>
            <person name="Nolan M."/>
            <person name="Ohm R."/>
            <person name="Pangilinan J."/>
            <person name="Park H.-J."/>
            <person name="Ramirez L."/>
            <person name="Alfaro M."/>
            <person name="Sun H."/>
            <person name="Tritt A."/>
            <person name="Yoshinaga Y."/>
            <person name="Zwiers L.-H."/>
            <person name="Turgeon B."/>
            <person name="Goodwin S."/>
            <person name="Spatafora J."/>
            <person name="Crous P."/>
            <person name="Grigoriev I."/>
        </authorList>
    </citation>
    <scope>NUCLEOTIDE SEQUENCE</scope>
    <source>
        <strain evidence="2">CBS 207.26</strain>
    </source>
</reference>
<proteinExistence type="predicted"/>
<evidence type="ECO:0000256" key="1">
    <source>
        <dbReference type="SAM" id="SignalP"/>
    </source>
</evidence>
<name>A0A6A6DRP1_9PEZI</name>
<protein>
    <submittedName>
        <fullName evidence="2">Uncharacterized protein</fullName>
    </submittedName>
</protein>
<dbReference type="AlphaFoldDB" id="A0A6A6DRP1"/>
<keyword evidence="3" id="KW-1185">Reference proteome</keyword>
<dbReference type="EMBL" id="ML994659">
    <property type="protein sequence ID" value="KAF2180306.1"/>
    <property type="molecule type" value="Genomic_DNA"/>
</dbReference>
<feature type="chain" id="PRO_5025397200" evidence="1">
    <location>
        <begin position="25"/>
        <end position="125"/>
    </location>
</feature>
<feature type="signal peptide" evidence="1">
    <location>
        <begin position="1"/>
        <end position="24"/>
    </location>
</feature>
<evidence type="ECO:0000313" key="3">
    <source>
        <dbReference type="Proteomes" id="UP000800200"/>
    </source>
</evidence>
<keyword evidence="1" id="KW-0732">Signal</keyword>
<organism evidence="2 3">
    <name type="scientific">Zopfia rhizophila CBS 207.26</name>
    <dbReference type="NCBI Taxonomy" id="1314779"/>
    <lineage>
        <taxon>Eukaryota</taxon>
        <taxon>Fungi</taxon>
        <taxon>Dikarya</taxon>
        <taxon>Ascomycota</taxon>
        <taxon>Pezizomycotina</taxon>
        <taxon>Dothideomycetes</taxon>
        <taxon>Dothideomycetes incertae sedis</taxon>
        <taxon>Zopfiaceae</taxon>
        <taxon>Zopfia</taxon>
    </lineage>
</organism>